<keyword evidence="3" id="KW-1185">Reference proteome</keyword>
<evidence type="ECO:0000313" key="2">
    <source>
        <dbReference type="EMBL" id="CAL5222953.1"/>
    </source>
</evidence>
<protein>
    <submittedName>
        <fullName evidence="2">G5391 protein</fullName>
    </submittedName>
</protein>
<gene>
    <name evidence="2" type="primary">g5391</name>
    <name evidence="2" type="ORF">VP750_LOCUS4612</name>
</gene>
<organism evidence="2 3">
    <name type="scientific">Coccomyxa viridis</name>
    <dbReference type="NCBI Taxonomy" id="1274662"/>
    <lineage>
        <taxon>Eukaryota</taxon>
        <taxon>Viridiplantae</taxon>
        <taxon>Chlorophyta</taxon>
        <taxon>core chlorophytes</taxon>
        <taxon>Trebouxiophyceae</taxon>
        <taxon>Trebouxiophyceae incertae sedis</taxon>
        <taxon>Coccomyxaceae</taxon>
        <taxon>Coccomyxa</taxon>
    </lineage>
</organism>
<accession>A0ABP1FSQ0</accession>
<dbReference type="Proteomes" id="UP001497392">
    <property type="component" value="Unassembled WGS sequence"/>
</dbReference>
<proteinExistence type="predicted"/>
<sequence>MHDPDPQAEFLLINENNRYKVPLQQLNRWLLRRAEGILRLHHYGKAGEGGDAYMEIPDEARRDQQIVLFTLPLVSGLLSPEASVHLDLRWVKREGLFPPDEPKFVDWYWSSIAAVLTSLELSIDVNEVHEGFSATLCQLTRLERLGLTDAPGDKFDPGPDPMATLSLDLPSLEWLEITEVDLGLIELKCSKLVSLVLENVFLMGFRGMPDSIQKVSLTLSDGSVPLQEILPAHSAKSLEELLVPTNAFYCATEIGQGFTDPEVVKEVCLNGKLRRLEMEDISFHAGAFSGAALWRAIPHTLDDVHLELSLENGIPRILEQLLNLTALCLEHAGHSCMHLDRPLDPFLDMPRLETLKLLSNWNGSLMDGTGMRMWSPPALRFLGLAEKRIRQMQLKTSGRSITLTY</sequence>
<dbReference type="Gene3D" id="3.80.10.10">
    <property type="entry name" value="Ribonuclease Inhibitor"/>
    <property type="match status" value="1"/>
</dbReference>
<evidence type="ECO:0000313" key="3">
    <source>
        <dbReference type="Proteomes" id="UP001497392"/>
    </source>
</evidence>
<dbReference type="InterPro" id="IPR032675">
    <property type="entry name" value="LRR_dom_sf"/>
</dbReference>
<dbReference type="SUPFAM" id="SSF52047">
    <property type="entry name" value="RNI-like"/>
    <property type="match status" value="1"/>
</dbReference>
<dbReference type="EMBL" id="CAXHTA020000007">
    <property type="protein sequence ID" value="CAL5222953.1"/>
    <property type="molecule type" value="Genomic_DNA"/>
</dbReference>
<evidence type="ECO:0000256" key="1">
    <source>
        <dbReference type="ARBA" id="ARBA00004430"/>
    </source>
</evidence>
<comment type="caution">
    <text evidence="2">The sequence shown here is derived from an EMBL/GenBank/DDBJ whole genome shotgun (WGS) entry which is preliminary data.</text>
</comment>
<reference evidence="2 3" key="1">
    <citation type="submission" date="2024-06" db="EMBL/GenBank/DDBJ databases">
        <authorList>
            <person name="Kraege A."/>
            <person name="Thomma B."/>
        </authorList>
    </citation>
    <scope>NUCLEOTIDE SEQUENCE [LARGE SCALE GENOMIC DNA]</scope>
</reference>
<name>A0ABP1FSQ0_9CHLO</name>
<comment type="subcellular location">
    <subcellularLocation>
        <location evidence="1">Cytoplasm</location>
        <location evidence="1">Cytoskeleton</location>
        <location evidence="1">Cilium axoneme</location>
    </subcellularLocation>
</comment>